<evidence type="ECO:0000256" key="1">
    <source>
        <dbReference type="SAM" id="MobiDB-lite"/>
    </source>
</evidence>
<dbReference type="Proteomes" id="UP000694728">
    <property type="component" value="Unplaced"/>
</dbReference>
<dbReference type="GO" id="GO:0004392">
    <property type="term" value="F:heme oxygenase (decyclizing) activity"/>
    <property type="evidence" value="ECO:0007669"/>
    <property type="project" value="InterPro"/>
</dbReference>
<evidence type="ECO:0000313" key="3">
    <source>
        <dbReference type="Proteomes" id="UP000694728"/>
    </source>
</evidence>
<name>A0A8D1KYX9_PIG</name>
<sequence length="289" mass="32390">RGKKHSSKGVDTPARRRAGSTEKPRASNIGAKVDEAVQRGLEEAEARECRTRVLSDVLKGPLKCPVIELLTCALQSTFSAPRKNTRRNSNSPAFAYKNFATEISRQEALREDTGLPVPGDWEKRTRTEGCWYPFLSRSRLSGPTEPKLFIIHEHNSRLGDLGDIFLKMNKVSLLIQGKQLTFWFFVYVANGQTFKGFAKIKENSFALGLEPKEIIQTGTAHWPQVWQIFREVGQVSSVLKKKVLLDAAPTRSARGSSRHCTCYQGTRDRQTKKSPEKYILSAAALRLAA</sequence>
<dbReference type="Ensembl" id="ENSSSCT00045031742.1">
    <property type="protein sequence ID" value="ENSSSCP00045021979.1"/>
    <property type="gene ID" value="ENSSSCG00045018582.1"/>
</dbReference>
<dbReference type="GO" id="GO:0006788">
    <property type="term" value="P:heme oxidation"/>
    <property type="evidence" value="ECO:0007669"/>
    <property type="project" value="InterPro"/>
</dbReference>
<dbReference type="AlphaFoldDB" id="A0A8D1KYX9"/>
<dbReference type="PANTHER" id="PTHR10720">
    <property type="entry name" value="HEME OXYGENASE"/>
    <property type="match status" value="1"/>
</dbReference>
<accession>A0A8D1KYX9</accession>
<reference evidence="2" key="1">
    <citation type="submission" date="2025-08" db="UniProtKB">
        <authorList>
            <consortium name="Ensembl"/>
        </authorList>
    </citation>
    <scope>IDENTIFICATION</scope>
</reference>
<dbReference type="InterPro" id="IPR002051">
    <property type="entry name" value="Haem_Oase"/>
</dbReference>
<feature type="region of interest" description="Disordered" evidence="1">
    <location>
        <begin position="1"/>
        <end position="34"/>
    </location>
</feature>
<gene>
    <name evidence="2" type="primary">CDIP1</name>
</gene>
<proteinExistence type="predicted"/>
<dbReference type="PANTHER" id="PTHR10720:SF0">
    <property type="entry name" value="HEME OXYGENASE"/>
    <property type="match status" value="1"/>
</dbReference>
<organism evidence="2 3">
    <name type="scientific">Sus scrofa</name>
    <name type="common">Pig</name>
    <dbReference type="NCBI Taxonomy" id="9823"/>
    <lineage>
        <taxon>Eukaryota</taxon>
        <taxon>Metazoa</taxon>
        <taxon>Chordata</taxon>
        <taxon>Craniata</taxon>
        <taxon>Vertebrata</taxon>
        <taxon>Euteleostomi</taxon>
        <taxon>Mammalia</taxon>
        <taxon>Eutheria</taxon>
        <taxon>Laurasiatheria</taxon>
        <taxon>Artiodactyla</taxon>
        <taxon>Suina</taxon>
        <taxon>Suidae</taxon>
        <taxon>Sus</taxon>
    </lineage>
</organism>
<evidence type="ECO:0000313" key="2">
    <source>
        <dbReference type="Ensembl" id="ENSSSCP00045021979.1"/>
    </source>
</evidence>
<protein>
    <submittedName>
        <fullName evidence="2">Cell death inducing p53 target 1</fullName>
    </submittedName>
</protein>